<dbReference type="EMBL" id="QRUY01000028">
    <property type="protein sequence ID" value="RGS05384.1"/>
    <property type="molecule type" value="Genomic_DNA"/>
</dbReference>
<dbReference type="EMBL" id="DYWE01000007">
    <property type="protein sequence ID" value="HJF80194.1"/>
    <property type="molecule type" value="Genomic_DNA"/>
</dbReference>
<feature type="domain" description="Exodeoxyribonuclease X-like C-terminal" evidence="1">
    <location>
        <begin position="98"/>
        <end position="123"/>
    </location>
</feature>
<evidence type="ECO:0000313" key="2">
    <source>
        <dbReference type="EMBL" id="HJF80194.1"/>
    </source>
</evidence>
<comment type="caution">
    <text evidence="3">The sequence shown here is derived from an EMBL/GenBank/DDBJ whole genome shotgun (WGS) entry which is preliminary data.</text>
</comment>
<dbReference type="EMBL" id="QSTF01000050">
    <property type="protein sequence ID" value="RGM35740.1"/>
    <property type="molecule type" value="Genomic_DNA"/>
</dbReference>
<evidence type="ECO:0000259" key="1">
    <source>
        <dbReference type="Pfam" id="PF20600"/>
    </source>
</evidence>
<name>A0A3E4N3W3_9BACT</name>
<accession>A0A3E4N3W3</accession>
<dbReference type="Proteomes" id="UP000260862">
    <property type="component" value="Unassembled WGS sequence"/>
</dbReference>
<gene>
    <name evidence="5" type="ORF">DWY14_12065</name>
    <name evidence="4" type="ORF">DXC17_14330</name>
    <name evidence="3" type="ORF">DXD04_05380</name>
    <name evidence="2" type="ORF">K8V40_00815</name>
</gene>
<protein>
    <recommendedName>
        <fullName evidence="1">Exodeoxyribonuclease X-like C-terminal domain-containing protein</fullName>
    </recommendedName>
</protein>
<evidence type="ECO:0000313" key="4">
    <source>
        <dbReference type="EMBL" id="RGM35740.1"/>
    </source>
</evidence>
<reference evidence="6 7" key="1">
    <citation type="submission" date="2018-08" db="EMBL/GenBank/DDBJ databases">
        <title>A genome reference for cultivated species of the human gut microbiota.</title>
        <authorList>
            <person name="Zou Y."/>
            <person name="Xue W."/>
            <person name="Luo G."/>
        </authorList>
    </citation>
    <scope>NUCLEOTIDE SEQUENCE [LARGE SCALE GENOMIC DNA]</scope>
    <source>
        <strain evidence="5 8">AF24-16AC</strain>
        <strain evidence="4 6">OM08-14</strain>
        <strain evidence="3 7">TF10-3AC</strain>
    </source>
</reference>
<dbReference type="EMBL" id="QSQT01000008">
    <property type="protein sequence ID" value="RGK56762.1"/>
    <property type="molecule type" value="Genomic_DNA"/>
</dbReference>
<sequence length="262" mass="30221">MEITAQVLKELELFNRGRTSDKGVYLISMATEYRPYYALWREFPSPHSYLFVRTLGVTLDAASARAFSMLQNCNVRLETADNAQFESYYGALDDLMPFGKYKGKHLAEIYYVDPSYMLWLANKFEPTNPRYERVVELAKRFAVVHFELTVRKPRIASVSHFVGTVGETLKDLQVTVLNVRLQVDTYKPDFFVDQNVLAADRDGNRFTFLVKARARSLTPNALSCRSRQIQPQEFLHLLSAKVMSQYESHGVRYTRLGYVKLA</sequence>
<proteinExistence type="predicted"/>
<reference evidence="2" key="3">
    <citation type="submission" date="2021-09" db="EMBL/GenBank/DDBJ databases">
        <authorList>
            <person name="Gilroy R."/>
        </authorList>
    </citation>
    <scope>NUCLEOTIDE SEQUENCE</scope>
    <source>
        <strain evidence="2">9794</strain>
    </source>
</reference>
<dbReference type="Proteomes" id="UP000285750">
    <property type="component" value="Unassembled WGS sequence"/>
</dbReference>
<dbReference type="InterPro" id="IPR046768">
    <property type="entry name" value="ExoX-like_C"/>
</dbReference>
<organism evidence="3 7">
    <name type="scientific">Phocaeicola plebeius</name>
    <dbReference type="NCBI Taxonomy" id="310297"/>
    <lineage>
        <taxon>Bacteria</taxon>
        <taxon>Pseudomonadati</taxon>
        <taxon>Bacteroidota</taxon>
        <taxon>Bacteroidia</taxon>
        <taxon>Bacteroidales</taxon>
        <taxon>Bacteroidaceae</taxon>
        <taxon>Phocaeicola</taxon>
    </lineage>
</organism>
<keyword evidence="7" id="KW-1185">Reference proteome</keyword>
<dbReference type="AlphaFoldDB" id="A0A3E4N3W3"/>
<reference evidence="2" key="2">
    <citation type="journal article" date="2021" name="PeerJ">
        <title>Extensive microbial diversity within the chicken gut microbiome revealed by metagenomics and culture.</title>
        <authorList>
            <person name="Gilroy R."/>
            <person name="Ravi A."/>
            <person name="Getino M."/>
            <person name="Pursley I."/>
            <person name="Horton D.L."/>
            <person name="Alikhan N.F."/>
            <person name="Baker D."/>
            <person name="Gharbi K."/>
            <person name="Hall N."/>
            <person name="Watson M."/>
            <person name="Adriaenssens E.M."/>
            <person name="Foster-Nyarko E."/>
            <person name="Jarju S."/>
            <person name="Secka A."/>
            <person name="Antonio M."/>
            <person name="Oren A."/>
            <person name="Chaudhuri R.R."/>
            <person name="La Ragione R."/>
            <person name="Hildebrand F."/>
            <person name="Pallen M.J."/>
        </authorList>
    </citation>
    <scope>NUCLEOTIDE SEQUENCE</scope>
    <source>
        <strain evidence="2">9794</strain>
    </source>
</reference>
<dbReference type="RefSeq" id="WP_117671533.1">
    <property type="nucleotide sequence ID" value="NZ_CABOGR010000008.1"/>
</dbReference>
<evidence type="ECO:0000313" key="5">
    <source>
        <dbReference type="EMBL" id="RGS05384.1"/>
    </source>
</evidence>
<dbReference type="Proteomes" id="UP000722357">
    <property type="component" value="Unassembled WGS sequence"/>
</dbReference>
<dbReference type="Proteomes" id="UP000260780">
    <property type="component" value="Unassembled WGS sequence"/>
</dbReference>
<evidence type="ECO:0000313" key="8">
    <source>
        <dbReference type="Proteomes" id="UP000285750"/>
    </source>
</evidence>
<evidence type="ECO:0000313" key="7">
    <source>
        <dbReference type="Proteomes" id="UP000260862"/>
    </source>
</evidence>
<evidence type="ECO:0000313" key="6">
    <source>
        <dbReference type="Proteomes" id="UP000260780"/>
    </source>
</evidence>
<evidence type="ECO:0000313" key="3">
    <source>
        <dbReference type="EMBL" id="RGK56762.1"/>
    </source>
</evidence>
<dbReference type="Pfam" id="PF20600">
    <property type="entry name" value="ExoX-like_C"/>
    <property type="match status" value="1"/>
</dbReference>